<comment type="caution">
    <text evidence="2">The sequence shown here is derived from an EMBL/GenBank/DDBJ whole genome shotgun (WGS) entry which is preliminary data.</text>
</comment>
<keyword evidence="1" id="KW-0472">Membrane</keyword>
<feature type="transmembrane region" description="Helical" evidence="1">
    <location>
        <begin position="165"/>
        <end position="184"/>
    </location>
</feature>
<protein>
    <recommendedName>
        <fullName evidence="4">Transmembrane protein</fullName>
    </recommendedName>
</protein>
<feature type="transmembrane region" description="Helical" evidence="1">
    <location>
        <begin position="133"/>
        <end position="153"/>
    </location>
</feature>
<dbReference type="AlphaFoldDB" id="A0AAV7YRN8"/>
<keyword evidence="1" id="KW-1133">Transmembrane helix</keyword>
<proteinExistence type="predicted"/>
<gene>
    <name evidence="2" type="ORF">M0812_23120</name>
</gene>
<reference evidence="2" key="1">
    <citation type="submission" date="2022-08" db="EMBL/GenBank/DDBJ databases">
        <title>Novel sulphate-reducing endosymbionts in the free-living metamonad Anaeramoeba.</title>
        <authorList>
            <person name="Jerlstrom-Hultqvist J."/>
            <person name="Cepicka I."/>
            <person name="Gallot-Lavallee L."/>
            <person name="Salas-Leiva D."/>
            <person name="Curtis B.A."/>
            <person name="Zahonova K."/>
            <person name="Pipaliya S."/>
            <person name="Dacks J."/>
            <person name="Roger A.J."/>
        </authorList>
    </citation>
    <scope>NUCLEOTIDE SEQUENCE</scope>
    <source>
        <strain evidence="2">Busselton2</strain>
    </source>
</reference>
<organism evidence="2 3">
    <name type="scientific">Anaeramoeba flamelloides</name>
    <dbReference type="NCBI Taxonomy" id="1746091"/>
    <lineage>
        <taxon>Eukaryota</taxon>
        <taxon>Metamonada</taxon>
        <taxon>Anaeramoebidae</taxon>
        <taxon>Anaeramoeba</taxon>
    </lineage>
</organism>
<accession>A0AAV7YRN8</accession>
<evidence type="ECO:0008006" key="4">
    <source>
        <dbReference type="Google" id="ProtNLM"/>
    </source>
</evidence>
<evidence type="ECO:0000313" key="2">
    <source>
        <dbReference type="EMBL" id="KAJ3430119.1"/>
    </source>
</evidence>
<keyword evidence="1" id="KW-0812">Transmembrane</keyword>
<dbReference type="EMBL" id="JANTQA010000051">
    <property type="protein sequence ID" value="KAJ3430119.1"/>
    <property type="molecule type" value="Genomic_DNA"/>
</dbReference>
<evidence type="ECO:0000256" key="1">
    <source>
        <dbReference type="SAM" id="Phobius"/>
    </source>
</evidence>
<sequence>MQLQLMNKYMLIALIGEILSVLFLTLFVRRIKKKQTMIRTEQRTTEECETLLENQDLEMNSVETKPFKASKEQSGGQLDQNNQFLKSNFYQKLGYCVFIIFQTIAWFLPSILFSRAEEMNKITPNFRSKYICVVILQIVIWSLYSLMVLVISFKTLFSQKFLNNYIFYNYTGTLVTWIVCLQIINLSTESGSEDAFFKTMLIVCEIIHWVFLLILILITKPEVKRHGRCTDLFVSQETKVVLIHDQ</sequence>
<feature type="transmembrane region" description="Helical" evidence="1">
    <location>
        <begin position="196"/>
        <end position="218"/>
    </location>
</feature>
<feature type="transmembrane region" description="Helical" evidence="1">
    <location>
        <begin position="93"/>
        <end position="113"/>
    </location>
</feature>
<name>A0AAV7YRN8_9EUKA</name>
<dbReference type="Proteomes" id="UP001146793">
    <property type="component" value="Unassembled WGS sequence"/>
</dbReference>
<evidence type="ECO:0000313" key="3">
    <source>
        <dbReference type="Proteomes" id="UP001146793"/>
    </source>
</evidence>
<feature type="transmembrane region" description="Helical" evidence="1">
    <location>
        <begin position="6"/>
        <end position="28"/>
    </location>
</feature>